<dbReference type="EMBL" id="JTCM02000079">
    <property type="protein sequence ID" value="NEU75703.1"/>
    <property type="molecule type" value="Genomic_DNA"/>
</dbReference>
<dbReference type="Pfam" id="PF00668">
    <property type="entry name" value="Condensation"/>
    <property type="match status" value="1"/>
</dbReference>
<dbReference type="PANTHER" id="PTHR45398:SF1">
    <property type="entry name" value="ENZYME, PUTATIVE (JCVI)-RELATED"/>
    <property type="match status" value="1"/>
</dbReference>
<dbReference type="GO" id="GO:0008610">
    <property type="term" value="P:lipid biosynthetic process"/>
    <property type="evidence" value="ECO:0007669"/>
    <property type="project" value="UniProtKB-ARBA"/>
</dbReference>
<dbReference type="GO" id="GO:0003824">
    <property type="term" value="F:catalytic activity"/>
    <property type="evidence" value="ECO:0007669"/>
    <property type="project" value="InterPro"/>
</dbReference>
<organism evidence="3 4">
    <name type="scientific">Hassallia byssoidea VB512170</name>
    <dbReference type="NCBI Taxonomy" id="1304833"/>
    <lineage>
        <taxon>Bacteria</taxon>
        <taxon>Bacillati</taxon>
        <taxon>Cyanobacteriota</taxon>
        <taxon>Cyanophyceae</taxon>
        <taxon>Nostocales</taxon>
        <taxon>Tolypothrichaceae</taxon>
        <taxon>Hassallia</taxon>
    </lineage>
</organism>
<dbReference type="Gene3D" id="3.30.559.10">
    <property type="entry name" value="Chloramphenicol acetyltransferase-like domain"/>
    <property type="match status" value="1"/>
</dbReference>
<dbReference type="PANTHER" id="PTHR45398">
    <property type="match status" value="1"/>
</dbReference>
<proteinExistence type="predicted"/>
<name>A0A846HF27_9CYAN</name>
<comment type="caution">
    <text evidence="3">The sequence shown here is derived from an EMBL/GenBank/DDBJ whole genome shotgun (WGS) entry which is preliminary data.</text>
</comment>
<dbReference type="AlphaFoldDB" id="A0A846HF27"/>
<dbReference type="CDD" id="cd19531">
    <property type="entry name" value="LCL_NRPS-like"/>
    <property type="match status" value="1"/>
</dbReference>
<evidence type="ECO:0000313" key="4">
    <source>
        <dbReference type="Proteomes" id="UP000031549"/>
    </source>
</evidence>
<evidence type="ECO:0000313" key="3">
    <source>
        <dbReference type="EMBL" id="NEU75703.1"/>
    </source>
</evidence>
<gene>
    <name evidence="3" type="ORF">PI95_024865</name>
</gene>
<feature type="domain" description="Condensation" evidence="2">
    <location>
        <begin position="44"/>
        <end position="481"/>
    </location>
</feature>
<dbReference type="InterPro" id="IPR023213">
    <property type="entry name" value="CAT-like_dom_sf"/>
</dbReference>
<feature type="region of interest" description="Disordered" evidence="1">
    <location>
        <begin position="507"/>
        <end position="527"/>
    </location>
</feature>
<dbReference type="Proteomes" id="UP000031549">
    <property type="component" value="Unassembled WGS sequence"/>
</dbReference>
<dbReference type="Gene3D" id="3.30.559.30">
    <property type="entry name" value="Nonribosomal peptide synthetase, condensation domain"/>
    <property type="match status" value="1"/>
</dbReference>
<keyword evidence="4" id="KW-1185">Reference proteome</keyword>
<dbReference type="RefSeq" id="WP_039737044.1">
    <property type="nucleotide sequence ID" value="NZ_JTCM02000079.1"/>
</dbReference>
<dbReference type="FunFam" id="3.30.559.10:FF:000012">
    <property type="entry name" value="Non-ribosomal peptide synthetase"/>
    <property type="match status" value="1"/>
</dbReference>
<evidence type="ECO:0000259" key="2">
    <source>
        <dbReference type="Pfam" id="PF00668"/>
    </source>
</evidence>
<protein>
    <submittedName>
        <fullName evidence="3">Condensation protein</fullName>
    </submittedName>
</protein>
<dbReference type="SUPFAM" id="SSF52777">
    <property type="entry name" value="CoA-dependent acyltransferases"/>
    <property type="match status" value="2"/>
</dbReference>
<feature type="compositionally biased region" description="Polar residues" evidence="1">
    <location>
        <begin position="514"/>
        <end position="527"/>
    </location>
</feature>
<dbReference type="InterPro" id="IPR001242">
    <property type="entry name" value="Condensation_dom"/>
</dbReference>
<sequence>MSDLSQKIAALTPGKRQLLLQRLHNKKGEVLLRSQIIPQSRESNSFPLSFAQQRLWFLDQLQPGHSAYNIFQSMRLVGWLNVAVLEQSFKEVIRRHEILRTTFTTVDGQSIQVIASTPTFKLVVIDLQELAKDKREAEVLRLAHEEAQHSFNLANGPLLRVTLLRQTETDHALLLTMHHIISDGWSIGVLIREIAALYEAFSLGKPSPLPELSIQYADFAVWQRQWLQKEQLETQLAYWKQQLGGKLPVLELKCDRPRPTIQTFSGARESLALPKTLSEKLKALNQRQGITLFMILLAAFGTLLSWYTGQEDIVVGTDIANRNQAETKELIGFFVNQLVLRTDLSGNPTFLELLERVREMTLEAYAHQDLPFDKLVDVVNPKRELNRSPLFQVKLVLENTQTPSFELPGLTISSLKVENKTVQFDLLLELNQTEQGLFGVWEYNTDLFDTASVVQMSRNFEALLGKIATHPQAKLNELKAFLCEADKQQNLTREEAYQSTIQKKLRNIKRRANSKPQAEGNTNYDKN</sequence>
<accession>A0A846HF27</accession>
<reference evidence="3 4" key="1">
    <citation type="journal article" date="2015" name="Genome Announc.">
        <title>Draft Genome Sequence of Cyanobacterium Hassallia byssoidea Strain VB512170, Isolated from Monuments in India.</title>
        <authorList>
            <person name="Singh D."/>
            <person name="Chandrababunaidu M.M."/>
            <person name="Panda A."/>
            <person name="Sen D."/>
            <person name="Bhattacharyya S."/>
            <person name="Adhikary S.P."/>
            <person name="Tripathy S."/>
        </authorList>
    </citation>
    <scope>NUCLEOTIDE SEQUENCE [LARGE SCALE GENOMIC DNA]</scope>
    <source>
        <strain evidence="3 4">VB512170</strain>
    </source>
</reference>
<evidence type="ECO:0000256" key="1">
    <source>
        <dbReference type="SAM" id="MobiDB-lite"/>
    </source>
</evidence>